<keyword evidence="2" id="KW-1185">Reference proteome</keyword>
<reference evidence="1 2" key="1">
    <citation type="submission" date="2016-10" db="EMBL/GenBank/DDBJ databases">
        <authorList>
            <person name="de Groot N.N."/>
        </authorList>
    </citation>
    <scope>NUCLEOTIDE SEQUENCE [LARGE SCALE GENOMIC DNA]</scope>
    <source>
        <strain evidence="1 2">DSM 17862</strain>
    </source>
</reference>
<dbReference type="InterPro" id="IPR045514">
    <property type="entry name" value="DUF6478"/>
</dbReference>
<sequence length="261" mass="29203">MKLISSDWWRAPLRHGASRQWHALADALRRGKRLDDLQLRDEASLLGQDIAAFLQLSDPRAQRARAALGSMVMPAGTDWRWRPPMLCGPISPAAIVGPENGRHLGGEVALWHDCAQHALLLRQVQNRRATDLAAFGLRLEVMGFTGNYMSLSVEMPSEAAEGLGRDHILRLETVLQAERSITVYGRLNLSQGPNTAQILRQLGHPIDTEPAHRVVEFDLAYADLALRPVERVWLDLIFEAPRMNAMDLTDIVLSRHPRAQI</sequence>
<name>A0A1H9YP19_9RHOB</name>
<dbReference type="OrthoDB" id="7827015at2"/>
<dbReference type="EMBL" id="FOHO01000001">
    <property type="protein sequence ID" value="SES70882.1"/>
    <property type="molecule type" value="Genomic_DNA"/>
</dbReference>
<dbReference type="STRING" id="364199.SAMN04489858_101251"/>
<organism evidence="1 2">
    <name type="scientific">Paracoccus homiensis</name>
    <dbReference type="NCBI Taxonomy" id="364199"/>
    <lineage>
        <taxon>Bacteria</taxon>
        <taxon>Pseudomonadati</taxon>
        <taxon>Pseudomonadota</taxon>
        <taxon>Alphaproteobacteria</taxon>
        <taxon>Rhodobacterales</taxon>
        <taxon>Paracoccaceae</taxon>
        <taxon>Paracoccus</taxon>
    </lineage>
</organism>
<dbReference type="RefSeq" id="WP_090731853.1">
    <property type="nucleotide sequence ID" value="NZ_FOHO01000001.1"/>
</dbReference>
<gene>
    <name evidence="1" type="ORF">SAMN04489858_101251</name>
</gene>
<evidence type="ECO:0000313" key="2">
    <source>
        <dbReference type="Proteomes" id="UP000199180"/>
    </source>
</evidence>
<dbReference type="Pfam" id="PF20086">
    <property type="entry name" value="DUF6478"/>
    <property type="match status" value="1"/>
</dbReference>
<evidence type="ECO:0000313" key="1">
    <source>
        <dbReference type="EMBL" id="SES70882.1"/>
    </source>
</evidence>
<dbReference type="Proteomes" id="UP000199180">
    <property type="component" value="Unassembled WGS sequence"/>
</dbReference>
<proteinExistence type="predicted"/>
<dbReference type="AlphaFoldDB" id="A0A1H9YP19"/>
<accession>A0A1H9YP19</accession>
<protein>
    <submittedName>
        <fullName evidence="1">Uncharacterized protein</fullName>
    </submittedName>
</protein>